<organism evidence="8 9">
    <name type="scientific">Pyrobaculum ferrireducens</name>
    <dbReference type="NCBI Taxonomy" id="1104324"/>
    <lineage>
        <taxon>Archaea</taxon>
        <taxon>Thermoproteota</taxon>
        <taxon>Thermoprotei</taxon>
        <taxon>Thermoproteales</taxon>
        <taxon>Thermoproteaceae</taxon>
        <taxon>Pyrobaculum</taxon>
    </lineage>
</organism>
<dbReference type="Pfam" id="PF00507">
    <property type="entry name" value="Oxidored_q4"/>
    <property type="match status" value="1"/>
</dbReference>
<evidence type="ECO:0000256" key="4">
    <source>
        <dbReference type="ARBA" id="ARBA00022692"/>
    </source>
</evidence>
<dbReference type="RefSeq" id="WP_014289346.1">
    <property type="nucleotide sequence ID" value="NC_016645.1"/>
</dbReference>
<dbReference type="BioCyc" id="PSP1104324:GJSN-2079-MONOMER"/>
<keyword evidence="9" id="KW-1185">Reference proteome</keyword>
<keyword evidence="4 7" id="KW-0812">Transmembrane</keyword>
<dbReference type="InterPro" id="IPR000440">
    <property type="entry name" value="NADH_UbQ/plastoQ_OxRdtase_su3"/>
</dbReference>
<feature type="transmembrane region" description="Helical" evidence="7">
    <location>
        <begin position="85"/>
        <end position="104"/>
    </location>
</feature>
<reference evidence="8 9" key="1">
    <citation type="journal article" date="2012" name="J. Bacteriol.">
        <title>Complete genome sequence of strain 1860, a crenarchaeon of the genus pyrobaculum able to grow with various electron acceptors.</title>
        <authorList>
            <person name="Mardanov A.V."/>
            <person name="Gumerov V.M."/>
            <person name="Slobodkina G.B."/>
            <person name="Beletsky A.V."/>
            <person name="Bonch-Osmolovskaya E.A."/>
            <person name="Ravin N.V."/>
            <person name="Skryabin K.G."/>
        </authorList>
    </citation>
    <scope>NUCLEOTIDE SEQUENCE [LARGE SCALE GENOMIC DNA]</scope>
    <source>
        <strain evidence="8 9">1860</strain>
    </source>
</reference>
<dbReference type="EMBL" id="CP003098">
    <property type="protein sequence ID" value="AET33521.1"/>
    <property type="molecule type" value="Genomic_DNA"/>
</dbReference>
<dbReference type="AlphaFoldDB" id="G7VAU3"/>
<comment type="subcellular location">
    <subcellularLocation>
        <location evidence="1">Membrane</location>
    </subcellularLocation>
</comment>
<dbReference type="STRING" id="1104324.P186_2129"/>
<accession>G7VAU3</accession>
<evidence type="ECO:0000256" key="3">
    <source>
        <dbReference type="ARBA" id="ARBA00022448"/>
    </source>
</evidence>
<keyword evidence="3" id="KW-0813">Transport</keyword>
<evidence type="ECO:0000256" key="2">
    <source>
        <dbReference type="ARBA" id="ARBA00008472"/>
    </source>
</evidence>
<dbReference type="GeneID" id="11596619"/>
<dbReference type="GO" id="GO:0016020">
    <property type="term" value="C:membrane"/>
    <property type="evidence" value="ECO:0007669"/>
    <property type="project" value="UniProtKB-SubCell"/>
</dbReference>
<feature type="transmembrane region" description="Helical" evidence="7">
    <location>
        <begin position="6"/>
        <end position="25"/>
    </location>
</feature>
<name>G7VAU3_9CREN</name>
<dbReference type="KEGG" id="pyr:P186_2129"/>
<evidence type="ECO:0000256" key="1">
    <source>
        <dbReference type="ARBA" id="ARBA00004370"/>
    </source>
</evidence>
<evidence type="ECO:0000313" key="9">
    <source>
        <dbReference type="Proteomes" id="UP000005867"/>
    </source>
</evidence>
<dbReference type="Gene3D" id="1.20.58.1610">
    <property type="entry name" value="NADH:ubiquinone/plastoquinone oxidoreductase, chain 3"/>
    <property type="match status" value="1"/>
</dbReference>
<gene>
    <name evidence="8" type="ORF">P186_2129</name>
</gene>
<protein>
    <submittedName>
        <fullName evidence="8">NADH-ubiquinone oxidoreductase subunit</fullName>
    </submittedName>
</protein>
<dbReference type="Proteomes" id="UP000005867">
    <property type="component" value="Chromosome"/>
</dbReference>
<dbReference type="eggNOG" id="arCOG01557">
    <property type="taxonomic scope" value="Archaea"/>
</dbReference>
<sequence>MAFLIFLLALLGALVLLVAIGYVLAPKKPSDVKYRRFEAGGPPFGEAKRRLLMQYIGYIYLVTAVEALVGLMIVAYLSKPAALEFAVYLAVALVLVAAFVASHIKTLADVRRWS</sequence>
<keyword evidence="8" id="KW-0830">Ubiquinone</keyword>
<dbReference type="HOGENOM" id="CLU_147805_1_0_2"/>
<evidence type="ECO:0000256" key="7">
    <source>
        <dbReference type="SAM" id="Phobius"/>
    </source>
</evidence>
<evidence type="ECO:0000313" key="8">
    <source>
        <dbReference type="EMBL" id="AET33521.1"/>
    </source>
</evidence>
<feature type="transmembrane region" description="Helical" evidence="7">
    <location>
        <begin position="58"/>
        <end position="79"/>
    </location>
</feature>
<proteinExistence type="inferred from homology"/>
<keyword evidence="5 7" id="KW-1133">Transmembrane helix</keyword>
<comment type="similarity">
    <text evidence="2">Belongs to the complex I subunit 3 family.</text>
</comment>
<evidence type="ECO:0000256" key="5">
    <source>
        <dbReference type="ARBA" id="ARBA00022989"/>
    </source>
</evidence>
<dbReference type="OrthoDB" id="51573at2157"/>
<dbReference type="InterPro" id="IPR038430">
    <property type="entry name" value="NDAH_ubi_oxred_su3_sf"/>
</dbReference>
<evidence type="ECO:0000256" key="6">
    <source>
        <dbReference type="ARBA" id="ARBA00023136"/>
    </source>
</evidence>
<keyword evidence="6 7" id="KW-0472">Membrane</keyword>
<dbReference type="GO" id="GO:0008137">
    <property type="term" value="F:NADH dehydrogenase (ubiquinone) activity"/>
    <property type="evidence" value="ECO:0007669"/>
    <property type="project" value="InterPro"/>
</dbReference>